<evidence type="ECO:0000259" key="2">
    <source>
        <dbReference type="SMART" id="SM00014"/>
    </source>
</evidence>
<dbReference type="SMART" id="SM00014">
    <property type="entry name" value="acidPPc"/>
    <property type="match status" value="1"/>
</dbReference>
<evidence type="ECO:0000313" key="3">
    <source>
        <dbReference type="EMBL" id="PSR22075.1"/>
    </source>
</evidence>
<name>A0A2T2WIM6_9FIRM</name>
<feature type="domain" description="Phosphatidic acid phosphatase type 2/haloperoxidase" evidence="2">
    <location>
        <begin position="64"/>
        <end position="175"/>
    </location>
</feature>
<organism evidence="3 4">
    <name type="scientific">Sulfobacillus acidophilus</name>
    <dbReference type="NCBI Taxonomy" id="53633"/>
    <lineage>
        <taxon>Bacteria</taxon>
        <taxon>Bacillati</taxon>
        <taxon>Bacillota</taxon>
        <taxon>Clostridia</taxon>
        <taxon>Eubacteriales</taxon>
        <taxon>Clostridiales Family XVII. Incertae Sedis</taxon>
        <taxon>Sulfobacillus</taxon>
    </lineage>
</organism>
<reference evidence="3 4" key="1">
    <citation type="journal article" date="2014" name="BMC Genomics">
        <title>Comparison of environmental and isolate Sulfobacillus genomes reveals diverse carbon, sulfur, nitrogen, and hydrogen metabolisms.</title>
        <authorList>
            <person name="Justice N.B."/>
            <person name="Norman A."/>
            <person name="Brown C.T."/>
            <person name="Singh A."/>
            <person name="Thomas B.C."/>
            <person name="Banfield J.F."/>
        </authorList>
    </citation>
    <scope>NUCLEOTIDE SEQUENCE [LARGE SCALE GENOMIC DNA]</scope>
    <source>
        <strain evidence="3">AMDSBA3</strain>
    </source>
</reference>
<dbReference type="Gene3D" id="1.20.144.10">
    <property type="entry name" value="Phosphatidic acid phosphatase type 2/haloperoxidase"/>
    <property type="match status" value="1"/>
</dbReference>
<gene>
    <name evidence="3" type="ORF">C7B45_08175</name>
</gene>
<dbReference type="EMBL" id="PXYV01000022">
    <property type="protein sequence ID" value="PSR22075.1"/>
    <property type="molecule type" value="Genomic_DNA"/>
</dbReference>
<feature type="transmembrane region" description="Helical" evidence="1">
    <location>
        <begin position="160"/>
        <end position="181"/>
    </location>
</feature>
<accession>A0A2T2WIM6</accession>
<dbReference type="PANTHER" id="PTHR14969:SF13">
    <property type="entry name" value="AT30094P"/>
    <property type="match status" value="1"/>
</dbReference>
<keyword evidence="1" id="KW-1133">Transmembrane helix</keyword>
<feature type="transmembrane region" description="Helical" evidence="1">
    <location>
        <begin position="31"/>
        <end position="53"/>
    </location>
</feature>
<dbReference type="InterPro" id="IPR000326">
    <property type="entry name" value="PAP2/HPO"/>
</dbReference>
<sequence>MTTKFPIPAFDRHWELVINGWTRFSPLLDQLGVVVAKYSPEIWAVVFLLLWFWPPRRQNRARRAVVYAVVAGVLAVVINMILGHVLPYRPRPFVFEPHVIHALIKHRADTSFPSTHAAGSFAFAIGLFYAGVADGAWGLLFAAAVSISRAFAGVHWPTDVLAGAVLGILSGLAVLAGRNALEWLVARLFRIFRVEPEHRYRRSHW</sequence>
<dbReference type="AlphaFoldDB" id="A0A2T2WIM6"/>
<evidence type="ECO:0000313" key="4">
    <source>
        <dbReference type="Proteomes" id="UP000241848"/>
    </source>
</evidence>
<comment type="caution">
    <text evidence="3">The sequence shown here is derived from an EMBL/GenBank/DDBJ whole genome shotgun (WGS) entry which is preliminary data.</text>
</comment>
<proteinExistence type="predicted"/>
<keyword evidence="1" id="KW-0472">Membrane</keyword>
<dbReference type="Proteomes" id="UP000241848">
    <property type="component" value="Unassembled WGS sequence"/>
</dbReference>
<dbReference type="PANTHER" id="PTHR14969">
    <property type="entry name" value="SPHINGOSINE-1-PHOSPHATE PHOSPHOHYDROLASE"/>
    <property type="match status" value="1"/>
</dbReference>
<dbReference type="Pfam" id="PF01569">
    <property type="entry name" value="PAP2"/>
    <property type="match status" value="1"/>
</dbReference>
<evidence type="ECO:0000256" key="1">
    <source>
        <dbReference type="SAM" id="Phobius"/>
    </source>
</evidence>
<protein>
    <submittedName>
        <fullName evidence="3">Phosphoesterase</fullName>
    </submittedName>
</protein>
<dbReference type="InterPro" id="IPR036938">
    <property type="entry name" value="PAP2/HPO_sf"/>
</dbReference>
<dbReference type="SUPFAM" id="SSF48317">
    <property type="entry name" value="Acid phosphatase/Vanadium-dependent haloperoxidase"/>
    <property type="match status" value="1"/>
</dbReference>
<keyword evidence="1" id="KW-0812">Transmembrane</keyword>
<feature type="transmembrane region" description="Helical" evidence="1">
    <location>
        <begin position="121"/>
        <end position="148"/>
    </location>
</feature>
<feature type="transmembrane region" description="Helical" evidence="1">
    <location>
        <begin position="65"/>
        <end position="86"/>
    </location>
</feature>